<keyword evidence="5" id="KW-1185">Reference proteome</keyword>
<accession>A0ABS9WDJ1</accession>
<feature type="region of interest" description="Disordered" evidence="2">
    <location>
        <begin position="1"/>
        <end position="96"/>
    </location>
</feature>
<evidence type="ECO:0000256" key="2">
    <source>
        <dbReference type="SAM" id="MobiDB-lite"/>
    </source>
</evidence>
<feature type="compositionally biased region" description="Basic and acidic residues" evidence="2">
    <location>
        <begin position="42"/>
        <end position="82"/>
    </location>
</feature>
<dbReference type="Proteomes" id="UP001430755">
    <property type="component" value="Unassembled WGS sequence"/>
</dbReference>
<reference evidence="4" key="1">
    <citation type="submission" date="2021-11" db="EMBL/GenBank/DDBJ databases">
        <title>A Novel Adlercreutzia Species, isolated from a Allomyrina dichotoma larva feces.</title>
        <authorList>
            <person name="Suh M.K."/>
        </authorList>
    </citation>
    <scope>NUCLEOTIDE SEQUENCE</scope>
    <source>
        <strain evidence="4">JBNU-10</strain>
    </source>
</reference>
<dbReference type="PANTHER" id="PTHR42897">
    <property type="entry name" value="PYRUVATE SYNTHASE SUBUNIT PORB"/>
    <property type="match status" value="1"/>
</dbReference>
<dbReference type="SUPFAM" id="SSF52518">
    <property type="entry name" value="Thiamin diphosphate-binding fold (THDP-binding)"/>
    <property type="match status" value="1"/>
</dbReference>
<dbReference type="EMBL" id="JAJMLW010000001">
    <property type="protein sequence ID" value="MCI2240925.1"/>
    <property type="molecule type" value="Genomic_DNA"/>
</dbReference>
<organism evidence="4 5">
    <name type="scientific">Adlercreutzia faecimuris</name>
    <dbReference type="NCBI Taxonomy" id="2897341"/>
    <lineage>
        <taxon>Bacteria</taxon>
        <taxon>Bacillati</taxon>
        <taxon>Actinomycetota</taxon>
        <taxon>Coriobacteriia</taxon>
        <taxon>Eggerthellales</taxon>
        <taxon>Eggerthellaceae</taxon>
        <taxon>Adlercreutzia</taxon>
    </lineage>
</organism>
<feature type="domain" description="Thiamine pyrophosphate enzyme TPP-binding" evidence="3">
    <location>
        <begin position="135"/>
        <end position="298"/>
    </location>
</feature>
<dbReference type="Pfam" id="PF02775">
    <property type="entry name" value="TPP_enzyme_C"/>
    <property type="match status" value="1"/>
</dbReference>
<evidence type="ECO:0000313" key="4">
    <source>
        <dbReference type="EMBL" id="MCI2240925.1"/>
    </source>
</evidence>
<sequence>MTQERWSEVLFGAGVDAPVEAPSGEPGVAGRLSAATPRGRHAAPERRPGDAADPATRRPGDASAAPERRPAAADASAERRPGDAGAPAPRPSARTIPDDELFFGHKACAGCGGSLAVRAALKVLGPHAVCALPAGCMSAVGFNFPQLCFANNAMITPFAATAAVLTGIEAGLRAQGIKPEDCTVVGFAGDGGTADIGLQALSGAIDRDDDILYICYDNEAYMNTGIQKSSLTPFGAKTTTTPAGRNAHGCLTQKKSLFEIVAAHGIPYAATASIGYLPDFMAKVQKAASIRGTKYIHVMAPCPTGWGCGVDEAVELAKEVVDCGLWYLAEYEGPAVSGRPGGTFSLTRNPRSFTSVEAYLRRQGRFRALTDEEVASVVVGRDQKWEALRRDWA</sequence>
<dbReference type="InterPro" id="IPR011766">
    <property type="entry name" value="TPP_enzyme_TPP-bd"/>
</dbReference>
<proteinExistence type="predicted"/>
<evidence type="ECO:0000256" key="1">
    <source>
        <dbReference type="ARBA" id="ARBA00023002"/>
    </source>
</evidence>
<comment type="caution">
    <text evidence="4">The sequence shown here is derived from an EMBL/GenBank/DDBJ whole genome shotgun (WGS) entry which is preliminary data.</text>
</comment>
<keyword evidence="1" id="KW-0560">Oxidoreductase</keyword>
<protein>
    <submittedName>
        <fullName evidence="4">Thiamine pyrophosphate-dependent enzyme</fullName>
    </submittedName>
</protein>
<dbReference type="PANTHER" id="PTHR42897:SF1">
    <property type="entry name" value="2-OXOACID OXIDOREDUCTASE (FERREDOXIN)"/>
    <property type="match status" value="1"/>
</dbReference>
<dbReference type="Gene3D" id="3.40.50.970">
    <property type="match status" value="2"/>
</dbReference>
<evidence type="ECO:0000313" key="5">
    <source>
        <dbReference type="Proteomes" id="UP001430755"/>
    </source>
</evidence>
<evidence type="ECO:0000259" key="3">
    <source>
        <dbReference type="Pfam" id="PF02775"/>
    </source>
</evidence>
<gene>
    <name evidence="4" type="ORF">LPT13_00955</name>
</gene>
<name>A0ABS9WDJ1_9ACTN</name>
<dbReference type="InterPro" id="IPR029061">
    <property type="entry name" value="THDP-binding"/>
</dbReference>
<dbReference type="InterPro" id="IPR051479">
    <property type="entry name" value="PorB-like"/>
</dbReference>
<dbReference type="RefSeq" id="WP_242162608.1">
    <property type="nucleotide sequence ID" value="NZ_JAJMLW010000001.1"/>
</dbReference>
<feature type="compositionally biased region" description="Low complexity" evidence="2">
    <location>
        <begin position="83"/>
        <end position="94"/>
    </location>
</feature>